<dbReference type="PANTHER" id="PTHR12304">
    <property type="entry name" value="INOSINE-URIDINE PREFERRING NUCLEOSIDE HYDROLASE"/>
    <property type="match status" value="1"/>
</dbReference>
<evidence type="ECO:0000313" key="5">
    <source>
        <dbReference type="Proteomes" id="UP000315343"/>
    </source>
</evidence>
<dbReference type="GO" id="GO:0006152">
    <property type="term" value="P:purine nucleoside catabolic process"/>
    <property type="evidence" value="ECO:0007669"/>
    <property type="project" value="TreeGrafter"/>
</dbReference>
<dbReference type="EMBL" id="VLKH01000007">
    <property type="protein sequence ID" value="TWH79042.1"/>
    <property type="molecule type" value="Genomic_DNA"/>
</dbReference>
<sequence length="314" mass="34855">MKKRNIIIDCDPGIDDVVALCFAAANTDKFNILGITTVAGNQTIDKVTDNALGLMSFLNSDIKVARGAKGPLIREKRPAINVHGENGVGDYQFPKSKELYSNNAVTFLRDTIMASEEKVTLVPVGPLTNIALLIKTFPEVMDKIEMLSIMGGAVWGGNTSGTAEFNVWADPEAARIVFDSKLPIIMSGLDVTHSCGLFREDVNNLLKSEGKVTRMCGEILNFYFKGDHVKKGTFTPIHDACALMCLIYPELYKSRHMPVQVDCSESLNRGNTACDVREWIDYDETYPEVLLDVDMEKCREILLESLYNLDKMVK</sequence>
<proteinExistence type="predicted"/>
<dbReference type="PANTHER" id="PTHR12304:SF4">
    <property type="entry name" value="URIDINE NUCLEOSIDASE"/>
    <property type="match status" value="1"/>
</dbReference>
<feature type="domain" description="Inosine/uridine-preferring nucleoside hydrolase" evidence="3">
    <location>
        <begin position="6"/>
        <end position="298"/>
    </location>
</feature>
<gene>
    <name evidence="4" type="ORF">LY60_02570</name>
</gene>
<dbReference type="GO" id="GO:0005829">
    <property type="term" value="C:cytosol"/>
    <property type="evidence" value="ECO:0007669"/>
    <property type="project" value="TreeGrafter"/>
</dbReference>
<protein>
    <submittedName>
        <fullName evidence="4">Pyrimidine-specific ribonucleoside hydrolase</fullName>
    </submittedName>
</protein>
<organism evidence="4 5">
    <name type="scientific">Sedimentibacter saalensis</name>
    <dbReference type="NCBI Taxonomy" id="130788"/>
    <lineage>
        <taxon>Bacteria</taxon>
        <taxon>Bacillati</taxon>
        <taxon>Bacillota</taxon>
        <taxon>Tissierellia</taxon>
        <taxon>Sedimentibacter</taxon>
    </lineage>
</organism>
<evidence type="ECO:0000256" key="2">
    <source>
        <dbReference type="ARBA" id="ARBA00023295"/>
    </source>
</evidence>
<dbReference type="Gene3D" id="3.90.245.10">
    <property type="entry name" value="Ribonucleoside hydrolase-like"/>
    <property type="match status" value="1"/>
</dbReference>
<evidence type="ECO:0000256" key="1">
    <source>
        <dbReference type="ARBA" id="ARBA00022801"/>
    </source>
</evidence>
<reference evidence="4 5" key="1">
    <citation type="submission" date="2019-07" db="EMBL/GenBank/DDBJ databases">
        <title>Genomic Encyclopedia of Type Strains, Phase I: the one thousand microbial genomes (KMG-I) project.</title>
        <authorList>
            <person name="Kyrpides N."/>
        </authorList>
    </citation>
    <scope>NUCLEOTIDE SEQUENCE [LARGE SCALE GENOMIC DNA]</scope>
    <source>
        <strain evidence="4 5">DSM 13558</strain>
    </source>
</reference>
<accession>A0A562J775</accession>
<evidence type="ECO:0000259" key="3">
    <source>
        <dbReference type="Pfam" id="PF01156"/>
    </source>
</evidence>
<dbReference type="CDD" id="cd02651">
    <property type="entry name" value="nuc_hydro_IU_UC_XIUA"/>
    <property type="match status" value="1"/>
</dbReference>
<dbReference type="InterPro" id="IPR023186">
    <property type="entry name" value="IUNH"/>
</dbReference>
<dbReference type="InterPro" id="IPR015910">
    <property type="entry name" value="I/U_nuclsd_hydro_CS"/>
</dbReference>
<dbReference type="Pfam" id="PF01156">
    <property type="entry name" value="IU_nuc_hydro"/>
    <property type="match status" value="1"/>
</dbReference>
<comment type="caution">
    <text evidence="4">The sequence shown here is derived from an EMBL/GenBank/DDBJ whole genome shotgun (WGS) entry which is preliminary data.</text>
</comment>
<dbReference type="PROSITE" id="PS01247">
    <property type="entry name" value="IUNH"/>
    <property type="match status" value="1"/>
</dbReference>
<evidence type="ECO:0000313" key="4">
    <source>
        <dbReference type="EMBL" id="TWH79042.1"/>
    </source>
</evidence>
<dbReference type="GO" id="GO:0008477">
    <property type="term" value="F:purine nucleosidase activity"/>
    <property type="evidence" value="ECO:0007669"/>
    <property type="project" value="TreeGrafter"/>
</dbReference>
<dbReference type="SUPFAM" id="SSF53590">
    <property type="entry name" value="Nucleoside hydrolase"/>
    <property type="match status" value="1"/>
</dbReference>
<dbReference type="OrthoDB" id="9797882at2"/>
<keyword evidence="2" id="KW-0326">Glycosidase</keyword>
<name>A0A562J775_9FIRM</name>
<dbReference type="InterPro" id="IPR001910">
    <property type="entry name" value="Inosine/uridine_hydrolase_dom"/>
</dbReference>
<dbReference type="Proteomes" id="UP000315343">
    <property type="component" value="Unassembled WGS sequence"/>
</dbReference>
<dbReference type="AlphaFoldDB" id="A0A562J775"/>
<keyword evidence="5" id="KW-1185">Reference proteome</keyword>
<keyword evidence="1 4" id="KW-0378">Hydrolase</keyword>
<dbReference type="GO" id="GO:0045437">
    <property type="term" value="F:uridine nucleosidase activity"/>
    <property type="evidence" value="ECO:0007669"/>
    <property type="project" value="UniProtKB-ARBA"/>
</dbReference>
<dbReference type="InterPro" id="IPR036452">
    <property type="entry name" value="Ribo_hydro-like"/>
</dbReference>
<dbReference type="RefSeq" id="WP_145084288.1">
    <property type="nucleotide sequence ID" value="NZ_DAMBUX010000008.1"/>
</dbReference>